<dbReference type="PRINTS" id="PR00364">
    <property type="entry name" value="DISEASERSIST"/>
</dbReference>
<dbReference type="Gene3D" id="3.40.50.10140">
    <property type="entry name" value="Toll/interleukin-1 receptor homology (TIR) domain"/>
    <property type="match status" value="1"/>
</dbReference>
<keyword evidence="2" id="KW-0677">Repeat</keyword>
<dbReference type="SUPFAM" id="SSF52540">
    <property type="entry name" value="P-loop containing nucleoside triphosphate hydrolases"/>
    <property type="match status" value="1"/>
</dbReference>
<dbReference type="SMART" id="SM00255">
    <property type="entry name" value="TIR"/>
    <property type="match status" value="1"/>
</dbReference>
<dbReference type="InterPro" id="IPR000157">
    <property type="entry name" value="TIR_dom"/>
</dbReference>
<dbReference type="GO" id="GO:0043531">
    <property type="term" value="F:ADP binding"/>
    <property type="evidence" value="ECO:0007669"/>
    <property type="project" value="InterPro"/>
</dbReference>
<evidence type="ECO:0000256" key="4">
    <source>
        <dbReference type="ARBA" id="ARBA00023027"/>
    </source>
</evidence>
<evidence type="ECO:0000313" key="6">
    <source>
        <dbReference type="EMBL" id="KAK9058324.1"/>
    </source>
</evidence>
<reference evidence="6 7" key="1">
    <citation type="submission" date="2024-04" db="EMBL/GenBank/DDBJ databases">
        <title>The reference genome of an endangered Asteraceae, Deinandra increscens subsp. villosa, native to the Central Coast of California.</title>
        <authorList>
            <person name="Guilliams M."/>
            <person name="Hasenstab-Lehman K."/>
            <person name="Meyer R."/>
            <person name="Mcevoy S."/>
        </authorList>
    </citation>
    <scope>NUCLEOTIDE SEQUENCE [LARGE SCALE GENOMIC DNA]</scope>
    <source>
        <tissue evidence="6">Leaf</tissue>
    </source>
</reference>
<name>A0AAP0CK93_9ASTR</name>
<protein>
    <recommendedName>
        <fullName evidence="5">TIR domain-containing protein</fullName>
    </recommendedName>
</protein>
<sequence>MVILSEILPGSLSSSSTHDRIYDVFLSFRGLDTRKSFTAHLDKALREADFNTFLDDEEIETGEPLKPELERAIKSSKAYIIVLSKNYASSTWCLDELVLILEQKSMFNQIVLIPIFYHVKPTDIRKQQNSFGEAMANHKLRMEEEKDENKRCEWAQKIELWKKALTQVANLKGKDANDRLETKLIEEIVNNIYSRLGVSLGTTILPQLIGMEDDIERITSWLKDGSSHTGDVLTIWGMGGIGKTSLANYIYKLHRHEYKSSFIRDIGRRCAETYLGLLDVLKQLSDDISGTSSIQVHDVSIYISRIQNALARKKLLLVLDDVNSLDQLDALLGNKGFHSGCYEEVSENLASYCEGHPLALEILGKSLYNRDVGEWEDSIELLKKEPHSHIKNVLQLSCDSLSFQNDKDLFKYIACFFVGIKRDMTETILNACDINTRSGITNLIDKCLLSIGRSNRLMMHQLVQDMGRDLVRQESPNKPWKRSRVWCHEESFKVLKHKKGSGNVLGLALDIRMLDKKKFCGSFELKTDSLSKMDNLMLLQLNYVQLNVGFQNFPGELRWLCMHGFPLKSLHLDISLDNLVALDMSYSNIESFDMSKDKRLLGSLKILDLSFCEQLLSLGGFLEIPALERLIVRNCISLIEVCDTIEQCVELVLIDLSYCYTLKKVPISIGKLKKVKTLILDGCSSRESQIETIPCDLKLIAFSLPCSLVKLSLADNNLSNESFPMDWSCLSMLRELSLDLNPIISMPDCLRTLPRLEILSMKECDMLISIEYPPLTLKELSIGSNVLISIRKIKFDPEMSPLSLTGDWELFSDSSLEIDGRVKIQVVADVEEKLGQEGVGPVAGSRRCWACSWCEEGFPVACSCV</sequence>
<keyword evidence="3" id="KW-0611">Plant defense</keyword>
<dbReference type="InterPro" id="IPR002182">
    <property type="entry name" value="NB-ARC"/>
</dbReference>
<dbReference type="InterPro" id="IPR044974">
    <property type="entry name" value="Disease_R_plants"/>
</dbReference>
<comment type="caution">
    <text evidence="6">The sequence shown here is derived from an EMBL/GenBank/DDBJ whole genome shotgun (WGS) entry which is preliminary data.</text>
</comment>
<dbReference type="AlphaFoldDB" id="A0AAP0CK93"/>
<dbReference type="SUPFAM" id="SSF46785">
    <property type="entry name" value="Winged helix' DNA-binding domain"/>
    <property type="match status" value="1"/>
</dbReference>
<evidence type="ECO:0000256" key="2">
    <source>
        <dbReference type="ARBA" id="ARBA00022737"/>
    </source>
</evidence>
<proteinExistence type="predicted"/>
<dbReference type="EMBL" id="JBCNJP010000023">
    <property type="protein sequence ID" value="KAK9058324.1"/>
    <property type="molecule type" value="Genomic_DNA"/>
</dbReference>
<dbReference type="InterPro" id="IPR036390">
    <property type="entry name" value="WH_DNA-bd_sf"/>
</dbReference>
<dbReference type="InterPro" id="IPR032675">
    <property type="entry name" value="LRR_dom_sf"/>
</dbReference>
<dbReference type="FunFam" id="3.40.50.10140:FF:000007">
    <property type="entry name" value="Disease resistance protein (TIR-NBS-LRR class)"/>
    <property type="match status" value="1"/>
</dbReference>
<evidence type="ECO:0000256" key="1">
    <source>
        <dbReference type="ARBA" id="ARBA00022614"/>
    </source>
</evidence>
<accession>A0AAP0CK93</accession>
<dbReference type="PANTHER" id="PTHR11017">
    <property type="entry name" value="LEUCINE-RICH REPEAT-CONTAINING PROTEIN"/>
    <property type="match status" value="1"/>
</dbReference>
<evidence type="ECO:0000259" key="5">
    <source>
        <dbReference type="PROSITE" id="PS50104"/>
    </source>
</evidence>
<dbReference type="GO" id="GO:0007165">
    <property type="term" value="P:signal transduction"/>
    <property type="evidence" value="ECO:0007669"/>
    <property type="project" value="InterPro"/>
</dbReference>
<dbReference type="Pfam" id="PF01582">
    <property type="entry name" value="TIR"/>
    <property type="match status" value="1"/>
</dbReference>
<dbReference type="InterPro" id="IPR058192">
    <property type="entry name" value="WHD_ROQ1-like"/>
</dbReference>
<dbReference type="Proteomes" id="UP001408789">
    <property type="component" value="Unassembled WGS sequence"/>
</dbReference>
<dbReference type="Pfam" id="PF23282">
    <property type="entry name" value="WHD_ROQ1"/>
    <property type="match status" value="1"/>
</dbReference>
<dbReference type="InterPro" id="IPR027417">
    <property type="entry name" value="P-loop_NTPase"/>
</dbReference>
<keyword evidence="7" id="KW-1185">Reference proteome</keyword>
<gene>
    <name evidence="6" type="ORF">SSX86_023165</name>
</gene>
<evidence type="ECO:0000313" key="7">
    <source>
        <dbReference type="Proteomes" id="UP001408789"/>
    </source>
</evidence>
<keyword evidence="1" id="KW-0433">Leucine-rich repeat</keyword>
<dbReference type="PANTHER" id="PTHR11017:SF313">
    <property type="entry name" value="TIR DOMAIN, P-LOOP CONTAINING NUCLEOSIDE TRIPHOSPHATE HYDROLASE"/>
    <property type="match status" value="1"/>
</dbReference>
<organism evidence="6 7">
    <name type="scientific">Deinandra increscens subsp. villosa</name>
    <dbReference type="NCBI Taxonomy" id="3103831"/>
    <lineage>
        <taxon>Eukaryota</taxon>
        <taxon>Viridiplantae</taxon>
        <taxon>Streptophyta</taxon>
        <taxon>Embryophyta</taxon>
        <taxon>Tracheophyta</taxon>
        <taxon>Spermatophyta</taxon>
        <taxon>Magnoliopsida</taxon>
        <taxon>eudicotyledons</taxon>
        <taxon>Gunneridae</taxon>
        <taxon>Pentapetalae</taxon>
        <taxon>asterids</taxon>
        <taxon>campanulids</taxon>
        <taxon>Asterales</taxon>
        <taxon>Asteraceae</taxon>
        <taxon>Asteroideae</taxon>
        <taxon>Heliantheae alliance</taxon>
        <taxon>Madieae</taxon>
        <taxon>Madiinae</taxon>
        <taxon>Deinandra</taxon>
    </lineage>
</organism>
<dbReference type="GO" id="GO:0006952">
    <property type="term" value="P:defense response"/>
    <property type="evidence" value="ECO:0007669"/>
    <property type="project" value="UniProtKB-KW"/>
</dbReference>
<dbReference type="SUPFAM" id="SSF52058">
    <property type="entry name" value="L domain-like"/>
    <property type="match status" value="1"/>
</dbReference>
<dbReference type="Gene3D" id="3.80.10.10">
    <property type="entry name" value="Ribonuclease Inhibitor"/>
    <property type="match status" value="2"/>
</dbReference>
<evidence type="ECO:0000256" key="3">
    <source>
        <dbReference type="ARBA" id="ARBA00022821"/>
    </source>
</evidence>
<dbReference type="Pfam" id="PF00931">
    <property type="entry name" value="NB-ARC"/>
    <property type="match status" value="1"/>
</dbReference>
<dbReference type="PROSITE" id="PS50104">
    <property type="entry name" value="TIR"/>
    <property type="match status" value="1"/>
</dbReference>
<dbReference type="SUPFAM" id="SSF52200">
    <property type="entry name" value="Toll/Interleukin receptor TIR domain"/>
    <property type="match status" value="1"/>
</dbReference>
<dbReference type="Gene3D" id="3.40.50.300">
    <property type="entry name" value="P-loop containing nucleotide triphosphate hydrolases"/>
    <property type="match status" value="1"/>
</dbReference>
<dbReference type="InterPro" id="IPR035897">
    <property type="entry name" value="Toll_tir_struct_dom_sf"/>
</dbReference>
<keyword evidence="4" id="KW-0520">NAD</keyword>
<feature type="domain" description="TIR" evidence="5">
    <location>
        <begin position="20"/>
        <end position="196"/>
    </location>
</feature>